<dbReference type="SMART" id="SM00034">
    <property type="entry name" value="CLECT"/>
    <property type="match status" value="1"/>
</dbReference>
<dbReference type="InterPro" id="IPR016187">
    <property type="entry name" value="CTDL_fold"/>
</dbReference>
<keyword evidence="1 6" id="KW-0768">Sushi</keyword>
<evidence type="ECO:0000256" key="6">
    <source>
        <dbReference type="PROSITE-ProRule" id="PRU00302"/>
    </source>
</evidence>
<dbReference type="Gene3D" id="2.10.70.10">
    <property type="entry name" value="Complement Module, domain 1"/>
    <property type="match status" value="3"/>
</dbReference>
<name>A0A914XXK6_9BILA</name>
<evidence type="ECO:0000259" key="8">
    <source>
        <dbReference type="PROSITE" id="PS50041"/>
    </source>
</evidence>
<comment type="caution">
    <text evidence="6">Lacks conserved residue(s) required for the propagation of feature annotation.</text>
</comment>
<dbReference type="InterPro" id="IPR001304">
    <property type="entry name" value="C-type_lectin-like"/>
</dbReference>
<dbReference type="SUPFAM" id="SSF57535">
    <property type="entry name" value="Complement control module/SCR domain"/>
    <property type="match status" value="3"/>
</dbReference>
<feature type="disulfide bond" evidence="6">
    <location>
        <begin position="282"/>
        <end position="309"/>
    </location>
</feature>
<feature type="domain" description="Sushi" evidence="9">
    <location>
        <begin position="131"/>
        <end position="190"/>
    </location>
</feature>
<dbReference type="InterPro" id="IPR035976">
    <property type="entry name" value="Sushi/SCR/CCP_sf"/>
</dbReference>
<dbReference type="InterPro" id="IPR050350">
    <property type="entry name" value="Compl-Cell_Adhes-Reg"/>
</dbReference>
<dbReference type="PROSITE" id="PS50041">
    <property type="entry name" value="C_TYPE_LECTIN_2"/>
    <property type="match status" value="1"/>
</dbReference>
<dbReference type="CDD" id="cd00037">
    <property type="entry name" value="CLECT"/>
    <property type="match status" value="1"/>
</dbReference>
<feature type="transmembrane region" description="Helical" evidence="7">
    <location>
        <begin position="327"/>
        <end position="348"/>
    </location>
</feature>
<dbReference type="PROSITE" id="PS50923">
    <property type="entry name" value="SUSHI"/>
    <property type="match status" value="3"/>
</dbReference>
<dbReference type="Pfam" id="PF00084">
    <property type="entry name" value="Sushi"/>
    <property type="match status" value="3"/>
</dbReference>
<evidence type="ECO:0000259" key="9">
    <source>
        <dbReference type="PROSITE" id="PS50923"/>
    </source>
</evidence>
<keyword evidence="7" id="KW-1133">Transmembrane helix</keyword>
<dbReference type="PANTHER" id="PTHR19325:SF575">
    <property type="entry name" value="LOCOMOTION-RELATED PROTEIN HIKARU GENKI"/>
    <property type="match status" value="1"/>
</dbReference>
<keyword evidence="10" id="KW-1185">Reference proteome</keyword>
<dbReference type="InterPro" id="IPR000436">
    <property type="entry name" value="Sushi_SCR_CCP_dom"/>
</dbReference>
<protein>
    <submittedName>
        <fullName evidence="11">Uncharacterized protein</fullName>
    </submittedName>
</protein>
<dbReference type="Pfam" id="PF00059">
    <property type="entry name" value="Lectin_C"/>
    <property type="match status" value="1"/>
</dbReference>
<keyword evidence="7" id="KW-0472">Membrane</keyword>
<evidence type="ECO:0000313" key="10">
    <source>
        <dbReference type="Proteomes" id="UP000887577"/>
    </source>
</evidence>
<keyword evidence="2" id="KW-0732">Signal</keyword>
<evidence type="ECO:0000256" key="3">
    <source>
        <dbReference type="ARBA" id="ARBA00022737"/>
    </source>
</evidence>
<evidence type="ECO:0000256" key="5">
    <source>
        <dbReference type="ARBA" id="ARBA00023180"/>
    </source>
</evidence>
<dbReference type="PANTHER" id="PTHR19325">
    <property type="entry name" value="COMPLEMENT COMPONENT-RELATED SUSHI DOMAIN-CONTAINING"/>
    <property type="match status" value="1"/>
</dbReference>
<dbReference type="Proteomes" id="UP000887577">
    <property type="component" value="Unplaced"/>
</dbReference>
<keyword evidence="3" id="KW-0677">Repeat</keyword>
<feature type="disulfide bond" evidence="6">
    <location>
        <begin position="161"/>
        <end position="188"/>
    </location>
</feature>
<evidence type="ECO:0000256" key="7">
    <source>
        <dbReference type="SAM" id="Phobius"/>
    </source>
</evidence>
<sequence>MDVLTLHDSNCYSASRMEKLDWKSAQKRCLDLGGTLPLRINPEAQAALRTALSSAQHSPSFYWIGLMGTGQGWKWADGDILEGGFEDWYEDPGEIKEGESLAVVMGRPAGWKWMTAAQSVWNPWICQTKPKFCTSPGVAENGRVVFSSQSYAIGTYSFYSCEPGFQLVGDHRRRCQSDGRWSAKIPVCKPVDCGPPREWSQGTIHLINGSTAYGHLIEYKCRRGTVFESDENRIRKCGEDSYWSGGEPECLEVDCGQPSPIANGAVLVTSTTTLNSTAVYSCDENFRLIGHSKSFCSENGDWTPAPPVCYDMLTLKEINDNSSSDKTLILCLVVAILLAILLLVAFKASQQRLRDQMMPNFNSWLRKGGIVLSDGGKSPASDGPRHLVYATPSQPPDSMIYYAPTGISLLDSNHHHSGITQFEVPPHLVHLQKLPNGNIHVTLPNVRPIVRPSVLNAGHLMPPRGFPSMSHRSAPSPTSSQILYSFDHEPIYDQPPDTSNNIYEELITATQHTVC</sequence>
<keyword evidence="5" id="KW-0325">Glycoprotein</keyword>
<dbReference type="WBParaSite" id="PSU_v2.g11688.t1">
    <property type="protein sequence ID" value="PSU_v2.g11688.t1"/>
    <property type="gene ID" value="PSU_v2.g11688"/>
</dbReference>
<feature type="domain" description="C-type lectin" evidence="8">
    <location>
        <begin position="7"/>
        <end position="127"/>
    </location>
</feature>
<evidence type="ECO:0000313" key="11">
    <source>
        <dbReference type="WBParaSite" id="PSU_v2.g11688.t1"/>
    </source>
</evidence>
<organism evidence="10 11">
    <name type="scientific">Panagrolaimus superbus</name>
    <dbReference type="NCBI Taxonomy" id="310955"/>
    <lineage>
        <taxon>Eukaryota</taxon>
        <taxon>Metazoa</taxon>
        <taxon>Ecdysozoa</taxon>
        <taxon>Nematoda</taxon>
        <taxon>Chromadorea</taxon>
        <taxon>Rhabditida</taxon>
        <taxon>Tylenchina</taxon>
        <taxon>Panagrolaimomorpha</taxon>
        <taxon>Panagrolaimoidea</taxon>
        <taxon>Panagrolaimidae</taxon>
        <taxon>Panagrolaimus</taxon>
    </lineage>
</organism>
<evidence type="ECO:0000256" key="1">
    <source>
        <dbReference type="ARBA" id="ARBA00022659"/>
    </source>
</evidence>
<evidence type="ECO:0000256" key="4">
    <source>
        <dbReference type="ARBA" id="ARBA00023157"/>
    </source>
</evidence>
<feature type="domain" description="Sushi" evidence="9">
    <location>
        <begin position="191"/>
        <end position="252"/>
    </location>
</feature>
<dbReference type="AlphaFoldDB" id="A0A914XXK6"/>
<keyword evidence="4 6" id="KW-1015">Disulfide bond</keyword>
<proteinExistence type="predicted"/>
<evidence type="ECO:0000256" key="2">
    <source>
        <dbReference type="ARBA" id="ARBA00022729"/>
    </source>
</evidence>
<keyword evidence="7" id="KW-0812">Transmembrane</keyword>
<feature type="domain" description="Sushi" evidence="9">
    <location>
        <begin position="253"/>
        <end position="311"/>
    </location>
</feature>
<dbReference type="InterPro" id="IPR016186">
    <property type="entry name" value="C-type_lectin-like/link_sf"/>
</dbReference>
<accession>A0A914XXK6</accession>
<reference evidence="11" key="1">
    <citation type="submission" date="2022-11" db="UniProtKB">
        <authorList>
            <consortium name="WormBaseParasite"/>
        </authorList>
    </citation>
    <scope>IDENTIFICATION</scope>
</reference>
<dbReference type="SUPFAM" id="SSF56436">
    <property type="entry name" value="C-type lectin-like"/>
    <property type="match status" value="1"/>
</dbReference>
<dbReference type="CDD" id="cd00033">
    <property type="entry name" value="CCP"/>
    <property type="match status" value="3"/>
</dbReference>
<dbReference type="Gene3D" id="3.10.100.10">
    <property type="entry name" value="Mannose-Binding Protein A, subunit A"/>
    <property type="match status" value="1"/>
</dbReference>
<dbReference type="SMART" id="SM00032">
    <property type="entry name" value="CCP"/>
    <property type="match status" value="3"/>
</dbReference>